<name>A0A183SLH4_SCHSO</name>
<evidence type="ECO:0000313" key="4">
    <source>
        <dbReference type="WBParaSite" id="SSLN_0000523501-mRNA-1"/>
    </source>
</evidence>
<dbReference type="Proteomes" id="UP000275846">
    <property type="component" value="Unassembled WGS sequence"/>
</dbReference>
<gene>
    <name evidence="2" type="ORF">SSLN_LOCUS5072</name>
</gene>
<keyword evidence="3" id="KW-1185">Reference proteome</keyword>
<proteinExistence type="predicted"/>
<feature type="transmembrane region" description="Helical" evidence="1">
    <location>
        <begin position="88"/>
        <end position="107"/>
    </location>
</feature>
<keyword evidence="1" id="KW-0472">Membrane</keyword>
<protein>
    <submittedName>
        <fullName evidence="4">Myeloid leukemia factor</fullName>
    </submittedName>
</protein>
<dbReference type="WBParaSite" id="SSLN_0000523501-mRNA-1">
    <property type="protein sequence ID" value="SSLN_0000523501-mRNA-1"/>
    <property type="gene ID" value="SSLN_0000523501"/>
</dbReference>
<evidence type="ECO:0000313" key="2">
    <source>
        <dbReference type="EMBL" id="VDL91457.1"/>
    </source>
</evidence>
<keyword evidence="1" id="KW-1133">Transmembrane helix</keyword>
<reference evidence="2 3" key="2">
    <citation type="submission" date="2018-11" db="EMBL/GenBank/DDBJ databases">
        <authorList>
            <consortium name="Pathogen Informatics"/>
        </authorList>
    </citation>
    <scope>NUCLEOTIDE SEQUENCE [LARGE SCALE GENOMIC DNA]</scope>
    <source>
        <strain evidence="2 3">NST_G2</strain>
    </source>
</reference>
<accession>A0A183SLH4</accession>
<dbReference type="EMBL" id="UYSU01033105">
    <property type="protein sequence ID" value="VDL91457.1"/>
    <property type="molecule type" value="Genomic_DNA"/>
</dbReference>
<reference evidence="4" key="1">
    <citation type="submission" date="2016-06" db="UniProtKB">
        <authorList>
            <consortium name="WormBaseParasite"/>
        </authorList>
    </citation>
    <scope>IDENTIFICATION</scope>
</reference>
<organism evidence="4">
    <name type="scientific">Schistocephalus solidus</name>
    <name type="common">Tapeworm</name>
    <dbReference type="NCBI Taxonomy" id="70667"/>
    <lineage>
        <taxon>Eukaryota</taxon>
        <taxon>Metazoa</taxon>
        <taxon>Spiralia</taxon>
        <taxon>Lophotrochozoa</taxon>
        <taxon>Platyhelminthes</taxon>
        <taxon>Cestoda</taxon>
        <taxon>Eucestoda</taxon>
        <taxon>Diphyllobothriidea</taxon>
        <taxon>Diphyllobothriidae</taxon>
        <taxon>Schistocephalus</taxon>
    </lineage>
</organism>
<evidence type="ECO:0000313" key="3">
    <source>
        <dbReference type="Proteomes" id="UP000275846"/>
    </source>
</evidence>
<dbReference type="AlphaFoldDB" id="A0A183SLH4"/>
<evidence type="ECO:0000256" key="1">
    <source>
        <dbReference type="SAM" id="Phobius"/>
    </source>
</evidence>
<sequence length="164" mass="18222">MDEFVTSAARLSSRARLHRSDNPSPFSLLIVPPGLVNWHICSEVGNTLSAAPARVRSPYFGLLPGSYNINSRALLSTMLFTLKTTMKLLLFFLLAFALTAPTLEQPYRDPDEDMFFMQGEDDHFLPRNLQHNDMVGRMKLMMEALGGGGAWVSFVTKVVIKGDG</sequence>
<keyword evidence="1" id="KW-0812">Transmembrane</keyword>